<evidence type="ECO:0000259" key="1">
    <source>
        <dbReference type="Pfam" id="PF07553"/>
    </source>
</evidence>
<proteinExistence type="predicted"/>
<accession>A0A1H6ZZB9</accession>
<evidence type="ECO:0000313" key="3">
    <source>
        <dbReference type="Proteomes" id="UP000183315"/>
    </source>
</evidence>
<keyword evidence="3" id="KW-1185">Reference proteome</keyword>
<reference evidence="3" key="1">
    <citation type="submission" date="2016-10" db="EMBL/GenBank/DDBJ databases">
        <authorList>
            <person name="Varghese N."/>
        </authorList>
    </citation>
    <scope>NUCLEOTIDE SEQUENCE [LARGE SCALE GENOMIC DNA]</scope>
    <source>
        <strain evidence="3">DSM 24868</strain>
    </source>
</reference>
<dbReference type="Pfam" id="PF07553">
    <property type="entry name" value="Lipoprotein_Ltp"/>
    <property type="match status" value="3"/>
</dbReference>
<feature type="domain" description="Putative host cell surface-exposed lipoprotein Ltp-like HTH region" evidence="1">
    <location>
        <begin position="210"/>
        <end position="256"/>
    </location>
</feature>
<dbReference type="Gene3D" id="1.10.10.10">
    <property type="entry name" value="Winged helix-like DNA-binding domain superfamily/Winged helix DNA-binding domain"/>
    <property type="match status" value="3"/>
</dbReference>
<name>A0A1H6ZZB9_9MICO</name>
<gene>
    <name evidence="2" type="ORF">SAMN05421637_2261</name>
</gene>
<feature type="domain" description="Putative host cell surface-exposed lipoprotein Ltp-like HTH region" evidence="1">
    <location>
        <begin position="111"/>
        <end position="157"/>
    </location>
</feature>
<dbReference type="OrthoDB" id="2004788at2"/>
<protein>
    <submittedName>
        <fullName evidence="2">Host cell surface-exposed lipoprotein</fullName>
    </submittedName>
</protein>
<dbReference type="eggNOG" id="COG3064">
    <property type="taxonomic scope" value="Bacteria"/>
</dbReference>
<dbReference type="RefSeq" id="WP_042214793.1">
    <property type="nucleotide sequence ID" value="NZ_BBLU01000007.1"/>
</dbReference>
<sequence>MTDQTITDENETVTDAPKKQNWFARHKILTGVGAVAVIAIAMNTGGGDEAPAEDDAATVEQQIEDAADAEVDEVDEAQPAADAEADEADAAAEVVVEDEPENAKPEAPSKEAEQALEQAESYLEFSSFSEAGLFDQLTSDYGSQFTDEAATWALENVEVNWKDEALEQAQSYIDTMPFSEAGLYDQMTSEYGSQFTAKQAEYAVANVEVDWMAEAVEQAESYLDTMTFSRAGLIDQMTSEYGSQFTQAQAEHAANQVGF</sequence>
<keyword evidence="2" id="KW-0449">Lipoprotein</keyword>
<dbReference type="InterPro" id="IPR011434">
    <property type="entry name" value="Ltp-like_HTH"/>
</dbReference>
<dbReference type="STRING" id="1043493.SAMN05421637_2261"/>
<feature type="domain" description="Putative host cell surface-exposed lipoprotein Ltp-like HTH region" evidence="1">
    <location>
        <begin position="160"/>
        <end position="207"/>
    </location>
</feature>
<dbReference type="AlphaFoldDB" id="A0A1H6ZZB9"/>
<evidence type="ECO:0000313" key="2">
    <source>
        <dbReference type="EMBL" id="SEJ57534.1"/>
    </source>
</evidence>
<dbReference type="EMBL" id="FNZI01000005">
    <property type="protein sequence ID" value="SEJ57534.1"/>
    <property type="molecule type" value="Genomic_DNA"/>
</dbReference>
<dbReference type="InterPro" id="IPR036388">
    <property type="entry name" value="WH-like_DNA-bd_sf"/>
</dbReference>
<organism evidence="2 3">
    <name type="scientific">Demequina mangrovi</name>
    <dbReference type="NCBI Taxonomy" id="1043493"/>
    <lineage>
        <taxon>Bacteria</taxon>
        <taxon>Bacillati</taxon>
        <taxon>Actinomycetota</taxon>
        <taxon>Actinomycetes</taxon>
        <taxon>Micrococcales</taxon>
        <taxon>Demequinaceae</taxon>
        <taxon>Demequina</taxon>
    </lineage>
</organism>
<dbReference type="Proteomes" id="UP000183315">
    <property type="component" value="Unassembled WGS sequence"/>
</dbReference>